<proteinExistence type="predicted"/>
<sequence>MSFLEADYIGDSNSIKHFTSFLEEDKFTAYDSLSIDQKKYLNNLLGDSAYAVTEDIANGRFEGKLEILNYSELNDEQLDRLHNHNKFKLDDYELKKENVFFITGRWAELIFVTTDNGKKLQYAFTNPTPKTMSRIELVTFNEFVKLFLGI</sequence>
<evidence type="ECO:0000313" key="2">
    <source>
        <dbReference type="Proteomes" id="UP000028531"/>
    </source>
</evidence>
<organism evidence="1 2">
    <name type="scientific">Nonlabens ulvanivorans</name>
    <name type="common">Persicivirga ulvanivorans</name>
    <dbReference type="NCBI Taxonomy" id="906888"/>
    <lineage>
        <taxon>Bacteria</taxon>
        <taxon>Pseudomonadati</taxon>
        <taxon>Bacteroidota</taxon>
        <taxon>Flavobacteriia</taxon>
        <taxon>Flavobacteriales</taxon>
        <taxon>Flavobacteriaceae</taxon>
        <taxon>Nonlabens</taxon>
    </lineage>
</organism>
<name>A0A084JYG5_NONUL</name>
<dbReference type="Proteomes" id="UP000028531">
    <property type="component" value="Unassembled WGS sequence"/>
</dbReference>
<comment type="caution">
    <text evidence="1">The sequence shown here is derived from an EMBL/GenBank/DDBJ whole genome shotgun (WGS) entry which is preliminary data.</text>
</comment>
<dbReference type="AlphaFoldDB" id="A0A084JYG5"/>
<evidence type="ECO:0000313" key="1">
    <source>
        <dbReference type="EMBL" id="KEZ93999.1"/>
    </source>
</evidence>
<accession>A0A084JYG5</accession>
<gene>
    <name evidence="1" type="ORF">IL45_03890</name>
</gene>
<dbReference type="EMBL" id="JPJI01000025">
    <property type="protein sequence ID" value="KEZ93999.1"/>
    <property type="molecule type" value="Genomic_DNA"/>
</dbReference>
<reference evidence="1 2" key="1">
    <citation type="submission" date="2014-07" db="EMBL/GenBank/DDBJ databases">
        <title>Draft genome sequence of Nonlabens ulvanivorans, an ulvan degrading bacterium.</title>
        <authorList>
            <person name="Kopel M."/>
            <person name="Helbert W."/>
            <person name="Henrissat B."/>
            <person name="Doniger T."/>
            <person name="Banin E."/>
        </authorList>
    </citation>
    <scope>NUCLEOTIDE SEQUENCE [LARGE SCALE GENOMIC DNA]</scope>
    <source>
        <strain evidence="1 2">PLR</strain>
    </source>
</reference>
<dbReference type="RefSeq" id="WP_036580561.1">
    <property type="nucleotide sequence ID" value="NZ_JPJI01000025.1"/>
</dbReference>
<protein>
    <submittedName>
        <fullName evidence="1">Uncharacterized protein</fullName>
    </submittedName>
</protein>